<evidence type="ECO:0000259" key="2">
    <source>
        <dbReference type="Pfam" id="PF01832"/>
    </source>
</evidence>
<dbReference type="GO" id="GO:0004040">
    <property type="term" value="F:amidase activity"/>
    <property type="evidence" value="ECO:0007669"/>
    <property type="project" value="InterPro"/>
</dbReference>
<keyword evidence="1" id="KW-0472">Membrane</keyword>
<gene>
    <name evidence="3" type="ORF">METZ01_LOCUS29416</name>
</gene>
<dbReference type="InterPro" id="IPR053195">
    <property type="entry name" value="Bax-like"/>
</dbReference>
<keyword evidence="1" id="KW-0812">Transmembrane</keyword>
<dbReference type="InterPro" id="IPR002901">
    <property type="entry name" value="MGlyc_endo_b_GlcNAc-like_dom"/>
</dbReference>
<sequence length="273" mass="30931">MKDLLNDFRARSLLASTGLLTAIVSLIVVLQFLNPTDTTIPVPDKDQVPVVVFPDFTSIQSVELKKQQFLDYLQGFVVAENFAITTLRKELKSYADISNSGFTFSPTEKQWVSDLADIYRIKLEQFKSDNDIINELMLRVDVIPVSLALAQAANESAWGTSRFALEGNNVFGQWCYKEGCGMIPAERRKGATHEVKSFQSVESSVKSYFLNINSHPSYRYLREVRAGMRQRQAELDPVRLAYGLDRYSERGDNYVDELQNLIIQNNLLLRDGG</sequence>
<evidence type="ECO:0000313" key="3">
    <source>
        <dbReference type="EMBL" id="SUZ76562.1"/>
    </source>
</evidence>
<dbReference type="AlphaFoldDB" id="A0A381QB50"/>
<reference evidence="3" key="1">
    <citation type="submission" date="2018-05" db="EMBL/GenBank/DDBJ databases">
        <authorList>
            <person name="Lanie J.A."/>
            <person name="Ng W.-L."/>
            <person name="Kazmierczak K.M."/>
            <person name="Andrzejewski T.M."/>
            <person name="Davidsen T.M."/>
            <person name="Wayne K.J."/>
            <person name="Tettelin H."/>
            <person name="Glass J.I."/>
            <person name="Rusch D."/>
            <person name="Podicherti R."/>
            <person name="Tsui H.-C.T."/>
            <person name="Winkler M.E."/>
        </authorList>
    </citation>
    <scope>NUCLEOTIDE SEQUENCE</scope>
</reference>
<feature type="transmembrane region" description="Helical" evidence="1">
    <location>
        <begin position="12"/>
        <end position="33"/>
    </location>
</feature>
<proteinExistence type="predicted"/>
<dbReference type="Gene3D" id="1.10.530.10">
    <property type="match status" value="1"/>
</dbReference>
<dbReference type="EMBL" id="UINC01001283">
    <property type="protein sequence ID" value="SUZ76562.1"/>
    <property type="molecule type" value="Genomic_DNA"/>
</dbReference>
<accession>A0A381QB50</accession>
<dbReference type="PANTHER" id="PTHR40572">
    <property type="entry name" value="PROTEIN BAX"/>
    <property type="match status" value="1"/>
</dbReference>
<dbReference type="PANTHER" id="PTHR40572:SF1">
    <property type="entry name" value="PROTEIN BAX"/>
    <property type="match status" value="1"/>
</dbReference>
<organism evidence="3">
    <name type="scientific">marine metagenome</name>
    <dbReference type="NCBI Taxonomy" id="408172"/>
    <lineage>
        <taxon>unclassified sequences</taxon>
        <taxon>metagenomes</taxon>
        <taxon>ecological metagenomes</taxon>
    </lineage>
</organism>
<name>A0A381QB50_9ZZZZ</name>
<feature type="domain" description="Mannosyl-glycoprotein endo-beta-N-acetylglucosamidase-like" evidence="2">
    <location>
        <begin position="132"/>
        <end position="267"/>
    </location>
</feature>
<protein>
    <recommendedName>
        <fullName evidence="2">Mannosyl-glycoprotein endo-beta-N-acetylglucosamidase-like domain-containing protein</fullName>
    </recommendedName>
</protein>
<keyword evidence="1" id="KW-1133">Transmembrane helix</keyword>
<evidence type="ECO:0000256" key="1">
    <source>
        <dbReference type="SAM" id="Phobius"/>
    </source>
</evidence>
<dbReference type="Pfam" id="PF01832">
    <property type="entry name" value="Glucosaminidase"/>
    <property type="match status" value="1"/>
</dbReference>